<dbReference type="OrthoDB" id="1681647at2"/>
<accession>A0A517DVM3</accession>
<dbReference type="RefSeq" id="WP_144350881.1">
    <property type="nucleotide sequence ID" value="NZ_CP036259.1"/>
</dbReference>
<protein>
    <recommendedName>
        <fullName evidence="3">LVIVD repeat protein</fullName>
    </recommendedName>
</protein>
<gene>
    <name evidence="1" type="ORF">SPTER_27680</name>
</gene>
<dbReference type="SUPFAM" id="SSF50969">
    <property type="entry name" value="YVTN repeat-like/Quinoprotein amine dehydrogenase"/>
    <property type="match status" value="1"/>
</dbReference>
<reference evidence="1 2" key="1">
    <citation type="submission" date="2019-02" db="EMBL/GenBank/DDBJ databases">
        <title>Closed genome of Sporomusa termitida DSM 4440.</title>
        <authorList>
            <person name="Poehlein A."/>
            <person name="Daniel R."/>
        </authorList>
    </citation>
    <scope>NUCLEOTIDE SEQUENCE [LARGE SCALE GENOMIC DNA]</scope>
    <source>
        <strain evidence="1 2">DSM 4440</strain>
    </source>
</reference>
<dbReference type="InterPro" id="IPR011044">
    <property type="entry name" value="Quino_amine_DH_bsu"/>
</dbReference>
<proteinExistence type="predicted"/>
<dbReference type="KEGG" id="sted:SPTER_27680"/>
<dbReference type="EMBL" id="CP036259">
    <property type="protein sequence ID" value="QDR81388.1"/>
    <property type="molecule type" value="Genomic_DNA"/>
</dbReference>
<evidence type="ECO:0000313" key="1">
    <source>
        <dbReference type="EMBL" id="QDR81388.1"/>
    </source>
</evidence>
<evidence type="ECO:0000313" key="2">
    <source>
        <dbReference type="Proteomes" id="UP000320776"/>
    </source>
</evidence>
<keyword evidence="2" id="KW-1185">Reference proteome</keyword>
<dbReference type="Proteomes" id="UP000320776">
    <property type="component" value="Chromosome"/>
</dbReference>
<organism evidence="1 2">
    <name type="scientific">Sporomusa termitida</name>
    <dbReference type="NCBI Taxonomy" id="2377"/>
    <lineage>
        <taxon>Bacteria</taxon>
        <taxon>Bacillati</taxon>
        <taxon>Bacillota</taxon>
        <taxon>Negativicutes</taxon>
        <taxon>Selenomonadales</taxon>
        <taxon>Sporomusaceae</taxon>
        <taxon>Sporomusa</taxon>
    </lineage>
</organism>
<dbReference type="AlphaFoldDB" id="A0A517DVM3"/>
<name>A0A517DVM3_9FIRM</name>
<sequence length="442" mass="46523">MSEPRALLQESVLAAGVMKDYTTPGDPYGCISQVDSAGTVHAGVVKTLPGGNYFEGHDARVLNFVKGSEYKALVVDYTYSPTSSLYGIFDPAANGIWGTPVVRTDTNWDINNPYSIVTNGNDMFLMGYDSQDIIKVDLTTFNAASGNPFFTYTPLAGKEGHGVDMDAVEIDGTLYLAALFINAEGYSNYGNSQLVLVEAATGDLAATIDLNANANSIAIAADNFAYVTSFGGVQQPGGNATSRLQVVDLNASPPAVTQTIGIVTPVTAGDYVDVALVDANAYVLTANFDGSYSNYTYRLVRTTQASLKAGNFGTSSTYSATVPSGATWLLAYDGIVLWFVRATEIYTIDTSVALSSSALTLRANAGLYNATTNPQGLGIDDPHEVYGQLNTAAVVIPAASAAPRAFARGASHTKHAKVMLPPEELEKFKAAAVQAAAAQEKK</sequence>
<evidence type="ECO:0008006" key="3">
    <source>
        <dbReference type="Google" id="ProtNLM"/>
    </source>
</evidence>